<dbReference type="InterPro" id="IPR006015">
    <property type="entry name" value="Universal_stress_UspA"/>
</dbReference>
<dbReference type="KEGG" id="csa:Csal_1094"/>
<dbReference type="Proteomes" id="UP000000239">
    <property type="component" value="Chromosome"/>
</dbReference>
<dbReference type="CDD" id="cd00293">
    <property type="entry name" value="USP-like"/>
    <property type="match status" value="2"/>
</dbReference>
<keyword evidence="4" id="KW-1185">Reference proteome</keyword>
<evidence type="ECO:0000256" key="1">
    <source>
        <dbReference type="ARBA" id="ARBA00008791"/>
    </source>
</evidence>
<evidence type="ECO:0000313" key="3">
    <source>
        <dbReference type="EMBL" id="ABE58450.1"/>
    </source>
</evidence>
<evidence type="ECO:0000313" key="4">
    <source>
        <dbReference type="Proteomes" id="UP000000239"/>
    </source>
</evidence>
<dbReference type="PANTHER" id="PTHR46268:SF6">
    <property type="entry name" value="UNIVERSAL STRESS PROTEIN UP12"/>
    <property type="match status" value="1"/>
</dbReference>
<protein>
    <submittedName>
        <fullName evidence="3">UspA</fullName>
    </submittedName>
</protein>
<evidence type="ECO:0000259" key="2">
    <source>
        <dbReference type="Pfam" id="PF00582"/>
    </source>
</evidence>
<dbReference type="GeneID" id="95333841"/>
<accession>Q1QYK8</accession>
<feature type="domain" description="UspA" evidence="2">
    <location>
        <begin position="1"/>
        <end position="146"/>
    </location>
</feature>
<dbReference type="PANTHER" id="PTHR46268">
    <property type="entry name" value="STRESS RESPONSE PROTEIN NHAX"/>
    <property type="match status" value="1"/>
</dbReference>
<comment type="similarity">
    <text evidence="1">Belongs to the universal stress protein A family.</text>
</comment>
<dbReference type="HOGENOM" id="CLU_049301_2_1_6"/>
<dbReference type="OrthoDB" id="9792500at2"/>
<dbReference type="InterPro" id="IPR006016">
    <property type="entry name" value="UspA"/>
</dbReference>
<organism evidence="3 4">
    <name type="scientific">Chromohalobacter israelensis (strain ATCC BAA-138 / DSM 3043 / CIP 106854 / NCIMB 13768 / 1H11)</name>
    <name type="common">Chromohalobacter salexigens</name>
    <dbReference type="NCBI Taxonomy" id="290398"/>
    <lineage>
        <taxon>Bacteria</taxon>
        <taxon>Pseudomonadati</taxon>
        <taxon>Pseudomonadota</taxon>
        <taxon>Gammaproteobacteria</taxon>
        <taxon>Oceanospirillales</taxon>
        <taxon>Halomonadaceae</taxon>
        <taxon>Chromohalobacter</taxon>
    </lineage>
</organism>
<dbReference type="Gene3D" id="3.40.50.620">
    <property type="entry name" value="HUPs"/>
    <property type="match status" value="2"/>
</dbReference>
<dbReference type="eggNOG" id="COG0589">
    <property type="taxonomic scope" value="Bacteria"/>
</dbReference>
<dbReference type="STRING" id="290398.Csal_1094"/>
<dbReference type="SUPFAM" id="SSF52402">
    <property type="entry name" value="Adenine nucleotide alpha hydrolases-like"/>
    <property type="match status" value="2"/>
</dbReference>
<sequence length="291" mass="31232">MRRIVLATDLSAPARQAAERAAQLSHSLAVPMELLHIVNLELMPRLQNAVPAAVAASLPLRVLKAAQETLETWAADLQSRYAITPTARVIDGELLHELLDAVGDEDAVDSLLVCGATGESIVRHFFLGSTAERLSGRTTCPMLVVKNPVTGPYRHVLVPVDFSPSSLAAIQHVQALAPQAGLTLLHAVELPFQGLLSLAGIGREDIDGYRATVEQEANEKLHALCQQAGLPPSTLLRVVQGEPVASILAQEQGCDLIVMGKHGESRFQKLFIGKNTKKVLAESRHDVLVSV</sequence>
<dbReference type="RefSeq" id="WP_011506396.1">
    <property type="nucleotide sequence ID" value="NC_007963.1"/>
</dbReference>
<dbReference type="InterPro" id="IPR014729">
    <property type="entry name" value="Rossmann-like_a/b/a_fold"/>
</dbReference>
<dbReference type="PRINTS" id="PR01438">
    <property type="entry name" value="UNVRSLSTRESS"/>
</dbReference>
<dbReference type="AlphaFoldDB" id="Q1QYK8"/>
<feature type="domain" description="UspA" evidence="2">
    <location>
        <begin position="153"/>
        <end position="289"/>
    </location>
</feature>
<reference evidence="3 4" key="1">
    <citation type="journal article" date="2011" name="Stand. Genomic Sci.">
        <title>Complete genome sequence of the halophilic and highly halotolerant Chromohalobacter salexigens type strain (1H11(T)).</title>
        <authorList>
            <person name="Copeland A."/>
            <person name="O'Connor K."/>
            <person name="Lucas S."/>
            <person name="Lapidus A."/>
            <person name="Berry K.W."/>
            <person name="Detter J.C."/>
            <person name="Del Rio T.G."/>
            <person name="Hammon N."/>
            <person name="Dalin E."/>
            <person name="Tice H."/>
            <person name="Pitluck S."/>
            <person name="Bruce D."/>
            <person name="Goodwin L."/>
            <person name="Han C."/>
            <person name="Tapia R."/>
            <person name="Saunders E."/>
            <person name="Schmutz J."/>
            <person name="Brettin T."/>
            <person name="Larimer F."/>
            <person name="Land M."/>
            <person name="Hauser L."/>
            <person name="Vargas C."/>
            <person name="Nieto J.J."/>
            <person name="Kyrpides N.C."/>
            <person name="Ivanova N."/>
            <person name="Goker M."/>
            <person name="Klenk H.P."/>
            <person name="Csonka L.N."/>
            <person name="Woyke T."/>
        </authorList>
    </citation>
    <scope>NUCLEOTIDE SEQUENCE [LARGE SCALE GENOMIC DNA]</scope>
    <source>
        <strain evidence="4">ATCC BAA-138 / DSM 3043 / CIP 106854 / NCIMB 13768 / 1H11</strain>
    </source>
</reference>
<name>Q1QYK8_CHRI1</name>
<gene>
    <name evidence="3" type="ordered locus">Csal_1094</name>
</gene>
<proteinExistence type="inferred from homology"/>
<dbReference type="Pfam" id="PF00582">
    <property type="entry name" value="Usp"/>
    <property type="match status" value="2"/>
</dbReference>
<dbReference type="EMBL" id="CP000285">
    <property type="protein sequence ID" value="ABE58450.1"/>
    <property type="molecule type" value="Genomic_DNA"/>
</dbReference>